<evidence type="ECO:0000256" key="3">
    <source>
        <dbReference type="PIRSR" id="PIRSR001359-3"/>
    </source>
</evidence>
<dbReference type="Gene3D" id="3.20.20.70">
    <property type="entry name" value="Aldolase class I"/>
    <property type="match status" value="1"/>
</dbReference>
<dbReference type="InterPro" id="IPR013785">
    <property type="entry name" value="Aldolase_TIM"/>
</dbReference>
<dbReference type="InterPro" id="IPR000771">
    <property type="entry name" value="FBA_II"/>
</dbReference>
<feature type="binding site" evidence="3">
    <location>
        <position position="94"/>
    </location>
    <ligand>
        <name>Zn(2+)</name>
        <dbReference type="ChEBI" id="CHEBI:29105"/>
        <label>1</label>
        <note>catalytic</note>
    </ligand>
</feature>
<feature type="binding site" evidence="3">
    <location>
        <position position="190"/>
    </location>
    <ligand>
        <name>Zn(2+)</name>
        <dbReference type="ChEBI" id="CHEBI:29105"/>
        <label>1</label>
        <note>catalytic</note>
    </ligand>
</feature>
<organism evidence="4 5">
    <name type="scientific">Halobacillus dabanensis</name>
    <dbReference type="NCBI Taxonomy" id="240302"/>
    <lineage>
        <taxon>Bacteria</taxon>
        <taxon>Bacillati</taxon>
        <taxon>Bacillota</taxon>
        <taxon>Bacilli</taxon>
        <taxon>Bacillales</taxon>
        <taxon>Bacillaceae</taxon>
        <taxon>Halobacillus</taxon>
    </lineage>
</organism>
<reference evidence="5" key="1">
    <citation type="submission" date="2016-10" db="EMBL/GenBank/DDBJ databases">
        <authorList>
            <person name="Varghese N."/>
            <person name="Submissions S."/>
        </authorList>
    </citation>
    <scope>NUCLEOTIDE SEQUENCE [LARGE SCALE GENOMIC DNA]</scope>
    <source>
        <strain evidence="5">CGMCC 1.3704</strain>
    </source>
</reference>
<dbReference type="RefSeq" id="WP_075035531.1">
    <property type="nucleotide sequence ID" value="NZ_FOSB01000002.1"/>
</dbReference>
<dbReference type="EMBL" id="FOSB01000002">
    <property type="protein sequence ID" value="SFJ51423.1"/>
    <property type="molecule type" value="Genomic_DNA"/>
</dbReference>
<evidence type="ECO:0000256" key="1">
    <source>
        <dbReference type="PIRSR" id="PIRSR001359-1"/>
    </source>
</evidence>
<dbReference type="Proteomes" id="UP000183557">
    <property type="component" value="Unassembled WGS sequence"/>
</dbReference>
<feature type="binding site" evidence="2">
    <location>
        <begin position="220"/>
        <end position="222"/>
    </location>
    <ligand>
        <name>dihydroxyacetone phosphate</name>
        <dbReference type="ChEBI" id="CHEBI:57642"/>
    </ligand>
</feature>
<proteinExistence type="predicted"/>
<keyword evidence="3" id="KW-0862">Zinc</keyword>
<comment type="cofactor">
    <cofactor evidence="3">
        <name>Zn(2+)</name>
        <dbReference type="ChEBI" id="CHEBI:29105"/>
    </cofactor>
    <text evidence="3">Binds 2 Zn(2+) ions per subunit. One is catalytic and the other provides a structural contribution.</text>
</comment>
<name>A0A1I3RXV4_HALDA</name>
<dbReference type="OrthoDB" id="9803995at2"/>
<keyword evidence="3" id="KW-0479">Metal-binding</keyword>
<dbReference type="PANTHER" id="PTHR30304">
    <property type="entry name" value="D-TAGATOSE-1,6-BISPHOSPHATE ALDOLASE"/>
    <property type="match status" value="1"/>
</dbReference>
<dbReference type="InterPro" id="IPR050246">
    <property type="entry name" value="Class_II_FBP_aldolase"/>
</dbReference>
<feature type="active site" description="Proton donor" evidence="1">
    <location>
        <position position="93"/>
    </location>
</feature>
<evidence type="ECO:0000313" key="5">
    <source>
        <dbReference type="Proteomes" id="UP000183557"/>
    </source>
</evidence>
<dbReference type="SUPFAM" id="SSF51569">
    <property type="entry name" value="Aldolase"/>
    <property type="match status" value="1"/>
</dbReference>
<feature type="binding site" evidence="2">
    <location>
        <position position="191"/>
    </location>
    <ligand>
        <name>dihydroxyacetone phosphate</name>
        <dbReference type="ChEBI" id="CHEBI:57642"/>
    </ligand>
</feature>
<dbReference type="PIRSF" id="PIRSF001359">
    <property type="entry name" value="F_bP_aldolase_II"/>
    <property type="match status" value="1"/>
</dbReference>
<dbReference type="CDD" id="cd00947">
    <property type="entry name" value="TBP_aldolase_IIB"/>
    <property type="match status" value="1"/>
</dbReference>
<feature type="binding site" evidence="3">
    <location>
        <position position="145"/>
    </location>
    <ligand>
        <name>Zn(2+)</name>
        <dbReference type="ChEBI" id="CHEBI:29105"/>
        <label>2</label>
    </ligand>
</feature>
<dbReference type="GO" id="GO:0008270">
    <property type="term" value="F:zinc ion binding"/>
    <property type="evidence" value="ECO:0007669"/>
    <property type="project" value="InterPro"/>
</dbReference>
<feature type="binding site" evidence="3">
    <location>
        <position position="219"/>
    </location>
    <ligand>
        <name>Zn(2+)</name>
        <dbReference type="ChEBI" id="CHEBI:29105"/>
        <label>1</label>
        <note>catalytic</note>
    </ligand>
</feature>
<dbReference type="NCBIfam" id="TIGR00167">
    <property type="entry name" value="cbbA"/>
    <property type="match status" value="1"/>
</dbReference>
<feature type="binding site" evidence="2">
    <location>
        <begin position="244"/>
        <end position="247"/>
    </location>
    <ligand>
        <name>dihydroxyacetone phosphate</name>
        <dbReference type="ChEBI" id="CHEBI:57642"/>
    </ligand>
</feature>
<dbReference type="Pfam" id="PF01116">
    <property type="entry name" value="F_bP_aldolase"/>
    <property type="match status" value="1"/>
</dbReference>
<evidence type="ECO:0000313" key="4">
    <source>
        <dbReference type="EMBL" id="SFJ51423.1"/>
    </source>
</evidence>
<dbReference type="PANTHER" id="PTHR30304:SF0">
    <property type="entry name" value="D-TAGATOSE-1,6-BISPHOSPHATE ALDOLASE SUBUNIT GATY-RELATED"/>
    <property type="match status" value="1"/>
</dbReference>
<evidence type="ECO:0000256" key="2">
    <source>
        <dbReference type="PIRSR" id="PIRSR001359-2"/>
    </source>
</evidence>
<feature type="binding site" evidence="3">
    <location>
        <position position="115"/>
    </location>
    <ligand>
        <name>Zn(2+)</name>
        <dbReference type="ChEBI" id="CHEBI:29105"/>
        <label>2</label>
    </ligand>
</feature>
<protein>
    <submittedName>
        <fullName evidence="4">Fructose-bisphosphate aldolase, class II</fullName>
    </submittedName>
</protein>
<gene>
    <name evidence="4" type="ORF">SAMN04487936_102468</name>
</gene>
<accession>A0A1I3RXV4</accession>
<sequence length="308" mass="34038">MTKKVDFKNVVTLKKALEQAEKGGYAIGSFAARYTDMIPAILRAGERTRSPIIVQISQKELNRYHITPAEFGEKFYKSLEEEETTVPVVLHLDHTKDLEVIKEAIEAGFTSVMIDASEHPLEQNIAISKEAAAYAHSKGVSVEAELGQIGTTDFVETDKDEELYTDPEEALTFVNETQADALAVSVGTAHGVYMTRQPKVDLERLRAIRKLTSVHLVLHGGSGVPAEMMQGAMKLEGGGISKVNIATDLELSLLKELNREERMTNQECKALSAEEKNRAQGAVEETVIDKIENFLHSAQQAEKFSYKS</sequence>
<keyword evidence="5" id="KW-1185">Reference proteome</keyword>
<dbReference type="GO" id="GO:0005975">
    <property type="term" value="P:carbohydrate metabolic process"/>
    <property type="evidence" value="ECO:0007669"/>
    <property type="project" value="InterPro"/>
</dbReference>
<dbReference type="AlphaFoldDB" id="A0A1I3RXV4"/>
<dbReference type="GO" id="GO:0016832">
    <property type="term" value="F:aldehyde-lyase activity"/>
    <property type="evidence" value="ECO:0007669"/>
    <property type="project" value="InterPro"/>
</dbReference>